<dbReference type="PATRIC" id="fig|471514.4.peg.1013"/>
<evidence type="ECO:0000256" key="1">
    <source>
        <dbReference type="SAM" id="Phobius"/>
    </source>
</evidence>
<gene>
    <name evidence="2" type="ORF">AN477_19575</name>
</gene>
<name>A0A0P9GNC9_9BACL</name>
<keyword evidence="1" id="KW-1133">Transmembrane helix</keyword>
<organism evidence="2 3">
    <name type="scientific">Alicyclobacillus ferrooxydans</name>
    <dbReference type="NCBI Taxonomy" id="471514"/>
    <lineage>
        <taxon>Bacteria</taxon>
        <taxon>Bacillati</taxon>
        <taxon>Bacillota</taxon>
        <taxon>Bacilli</taxon>
        <taxon>Bacillales</taxon>
        <taxon>Alicyclobacillaceae</taxon>
        <taxon>Alicyclobacillus</taxon>
    </lineage>
</organism>
<keyword evidence="1" id="KW-0472">Membrane</keyword>
<dbReference type="AlphaFoldDB" id="A0A0P9GNC9"/>
<evidence type="ECO:0000313" key="3">
    <source>
        <dbReference type="Proteomes" id="UP000050482"/>
    </source>
</evidence>
<dbReference type="RefSeq" id="WP_054970879.1">
    <property type="nucleotide sequence ID" value="NZ_LJCO01000085.1"/>
</dbReference>
<protein>
    <submittedName>
        <fullName evidence="2">Uncharacterized protein</fullName>
    </submittedName>
</protein>
<comment type="caution">
    <text evidence="2">The sequence shown here is derived from an EMBL/GenBank/DDBJ whole genome shotgun (WGS) entry which is preliminary data.</text>
</comment>
<dbReference type="EMBL" id="LJCO01000085">
    <property type="protein sequence ID" value="KPV41978.1"/>
    <property type="molecule type" value="Genomic_DNA"/>
</dbReference>
<feature type="transmembrane region" description="Helical" evidence="1">
    <location>
        <begin position="6"/>
        <end position="26"/>
    </location>
</feature>
<reference evidence="2 3" key="1">
    <citation type="submission" date="2015-09" db="EMBL/GenBank/DDBJ databases">
        <title>Draft genome sequence of Alicyclobacillus ferrooxydans DSM 22381.</title>
        <authorList>
            <person name="Hemp J."/>
        </authorList>
    </citation>
    <scope>NUCLEOTIDE SEQUENCE [LARGE SCALE GENOMIC DNA]</scope>
    <source>
        <strain evidence="2 3">TC-34</strain>
    </source>
</reference>
<keyword evidence="1" id="KW-0812">Transmembrane</keyword>
<dbReference type="Proteomes" id="UP000050482">
    <property type="component" value="Unassembled WGS sequence"/>
</dbReference>
<dbReference type="STRING" id="471514.AN477_19575"/>
<keyword evidence="3" id="KW-1185">Reference proteome</keyword>
<evidence type="ECO:0000313" key="2">
    <source>
        <dbReference type="EMBL" id="KPV41978.1"/>
    </source>
</evidence>
<accession>A0A0P9GNC9</accession>
<sequence>MKVTWIGIVRTIIPVGLLLLGINGLVEVRLQKDMAAKTITLTKQVSQAKSLSGQLGEGLGGLTELQKTTESMQATLVQVQTASANMASGLASLSQTVTGINQSVSTIKTGVGQSQSDIQSISASELHILSTLGQLNQINGSVVNNLGVMLADEDSIRQDLVQMNQKTALIP</sequence>
<proteinExistence type="predicted"/>